<gene>
    <name evidence="1" type="ORF">FE394_05180</name>
</gene>
<keyword evidence="2" id="KW-1185">Reference proteome</keyword>
<accession>A0ABU4SIW7</accession>
<protein>
    <submittedName>
        <fullName evidence="1">SCP2 domain-containing protein</fullName>
    </submittedName>
</protein>
<proteinExistence type="predicted"/>
<organism evidence="1 2">
    <name type="scientific">Xenorhabdus littoralis</name>
    <dbReference type="NCBI Taxonomy" id="2582835"/>
    <lineage>
        <taxon>Bacteria</taxon>
        <taxon>Pseudomonadati</taxon>
        <taxon>Pseudomonadota</taxon>
        <taxon>Gammaproteobacteria</taxon>
        <taxon>Enterobacterales</taxon>
        <taxon>Morganellaceae</taxon>
        <taxon>Xenorhabdus</taxon>
    </lineage>
</organism>
<comment type="caution">
    <text evidence="1">The sequence shown here is derived from an EMBL/GenBank/DDBJ whole genome shotgun (WGS) entry which is preliminary data.</text>
</comment>
<dbReference type="EMBL" id="VCDP01000016">
    <property type="protein sequence ID" value="MDX7998597.1"/>
    <property type="molecule type" value="Genomic_DNA"/>
</dbReference>
<reference evidence="2" key="1">
    <citation type="journal article" date="2024" name="Toxins">
        <title>Genome Sequence Analysis of Native Xenorhabdus Strains Isolated from Entomopathogenic Nematodes in Argentina.</title>
        <authorList>
            <person name="Palma L."/>
            <person name="Frizzo L."/>
            <person name="Kaiser S."/>
            <person name="Berry C."/>
            <person name="Caballero P."/>
            <person name="Bode H.B."/>
            <person name="Del Valle E.E."/>
        </authorList>
    </citation>
    <scope>NUCLEOTIDE SEQUENCE [LARGE SCALE GENOMIC DNA]</scope>
    <source>
        <strain evidence="2">Reich</strain>
    </source>
</reference>
<evidence type="ECO:0000313" key="1">
    <source>
        <dbReference type="EMBL" id="MDX7998597.1"/>
    </source>
</evidence>
<dbReference type="Proteomes" id="UP001271640">
    <property type="component" value="Unassembled WGS sequence"/>
</dbReference>
<dbReference type="RefSeq" id="WP_319925335.1">
    <property type="nucleotide sequence ID" value="NZ_VCDP01000016.1"/>
</dbReference>
<sequence>MLNKIHSHLVNQGPALLRFPLKATPFILQRQMLEQLLSWQFREALVAGELAFLASRWLKVEVRDLGLRIEGNTELGLHVKNLMDSIELESMPSILRFGLLRLAEFIKAGQKEGANQHDRALSLC</sequence>
<name>A0ABU4SIW7_9GAMM</name>
<evidence type="ECO:0000313" key="2">
    <source>
        <dbReference type="Proteomes" id="UP001271640"/>
    </source>
</evidence>